<gene>
    <name evidence="1" type="ORF">DFP90_10689</name>
</gene>
<organism evidence="1 2">
    <name type="scientific">Aestuariispira insulae</name>
    <dbReference type="NCBI Taxonomy" id="1461337"/>
    <lineage>
        <taxon>Bacteria</taxon>
        <taxon>Pseudomonadati</taxon>
        <taxon>Pseudomonadota</taxon>
        <taxon>Alphaproteobacteria</taxon>
        <taxon>Rhodospirillales</taxon>
        <taxon>Kiloniellaceae</taxon>
        <taxon>Aestuariispira</taxon>
    </lineage>
</organism>
<dbReference type="AlphaFoldDB" id="A0A3D9HHU9"/>
<dbReference type="SUPFAM" id="SSF158837">
    <property type="entry name" value="AGR C 984p-like"/>
    <property type="match status" value="1"/>
</dbReference>
<dbReference type="InterPro" id="IPR023157">
    <property type="entry name" value="AGR-C-984p-like_sf"/>
</dbReference>
<reference evidence="1 2" key="1">
    <citation type="submission" date="2018-07" db="EMBL/GenBank/DDBJ databases">
        <title>Genomic Encyclopedia of Type Strains, Phase III (KMG-III): the genomes of soil and plant-associated and newly described type strains.</title>
        <authorList>
            <person name="Whitman W."/>
        </authorList>
    </citation>
    <scope>NUCLEOTIDE SEQUENCE [LARGE SCALE GENOMIC DNA]</scope>
    <source>
        <strain evidence="1 2">CECT 8488</strain>
    </source>
</reference>
<dbReference type="Pfam" id="PF06748">
    <property type="entry name" value="DUF1217"/>
    <property type="match status" value="1"/>
</dbReference>
<name>A0A3D9HHU9_9PROT</name>
<comment type="caution">
    <text evidence="1">The sequence shown here is derived from an EMBL/GenBank/DDBJ whole genome shotgun (WGS) entry which is preliminary data.</text>
</comment>
<evidence type="ECO:0000313" key="2">
    <source>
        <dbReference type="Proteomes" id="UP000256845"/>
    </source>
</evidence>
<protein>
    <submittedName>
        <fullName evidence="1">Uncharacterized protein DUF1217</fullName>
    </submittedName>
</protein>
<proteinExistence type="predicted"/>
<dbReference type="EMBL" id="QRDW01000006">
    <property type="protein sequence ID" value="RED49112.1"/>
    <property type="molecule type" value="Genomic_DNA"/>
</dbReference>
<dbReference type="InterPro" id="IPR010626">
    <property type="entry name" value="DUF1217"/>
</dbReference>
<sequence>MREKVITFFGGLDLAWIKTAKLKNPEKTMINTQLNYLSILTGGLKQDDVFSYVNAKTSVPAKSVHQSLVADQLEKREEIAASSQVKRDMRAFREAVAKADNLEQALADPTVHKVMSSIYEVEILQQSPDRFAKIMMTDPDDPTSLLGRTRDKGLIAMGKDFKAAGDTLGLLKDTEYQEAIENSVVSIQFEAAAALTSPAAADAFYFERKASTVDTPMDILANPRLRDVVYGALGFSDRDKALPIEEQYLKLAGALDFQALEENDHYVRDIAVTYLNNMDRQQSPDTGALSILGGGGGLVNILS</sequence>
<dbReference type="Gene3D" id="1.10.3700.10">
    <property type="entry name" value="AGR C 984p-like"/>
    <property type="match status" value="1"/>
</dbReference>
<accession>A0A3D9HHU9</accession>
<dbReference type="OrthoDB" id="7824597at2"/>
<keyword evidence="2" id="KW-1185">Reference proteome</keyword>
<dbReference type="Proteomes" id="UP000256845">
    <property type="component" value="Unassembled WGS sequence"/>
</dbReference>
<evidence type="ECO:0000313" key="1">
    <source>
        <dbReference type="EMBL" id="RED49112.1"/>
    </source>
</evidence>